<reference evidence="3" key="3">
    <citation type="submission" date="2025-09" db="UniProtKB">
        <authorList>
            <consortium name="Ensembl"/>
        </authorList>
    </citation>
    <scope>IDENTIFICATION</scope>
</reference>
<dbReference type="Gene3D" id="3.40.1000.30">
    <property type="match status" value="1"/>
</dbReference>
<reference evidence="3" key="2">
    <citation type="submission" date="2025-08" db="UniProtKB">
        <authorList>
            <consortium name="Ensembl"/>
        </authorList>
    </citation>
    <scope>IDENTIFICATION</scope>
</reference>
<dbReference type="PANTHER" id="PTHR15537">
    <property type="entry name" value="F-BOX ONLY PROTEIN 7"/>
    <property type="match status" value="1"/>
</dbReference>
<dbReference type="GO" id="GO:0019901">
    <property type="term" value="F:protein kinase binding"/>
    <property type="evidence" value="ECO:0007669"/>
    <property type="project" value="InterPro"/>
</dbReference>
<dbReference type="AlphaFoldDB" id="A0A8C5GD55"/>
<feature type="domain" description="PI31 proteasome regulator N-terminal" evidence="2">
    <location>
        <begin position="155"/>
        <end position="278"/>
    </location>
</feature>
<feature type="compositionally biased region" description="Polar residues" evidence="1">
    <location>
        <begin position="105"/>
        <end position="114"/>
    </location>
</feature>
<sequence length="343" mass="37413">MLNGFYPLTRMKLRVRVQGRISEVVLHGSDSRVSELFDAIRSSVLSSHGLSTDSDFSLSLSGSERLLNSDQTLKDCGVVSGDLIYVGLPPAAHSSSSSSADTGACSVQSTSLTPHTDPDPEEKPLSWEPMVCGEAEPGQVPPTLERLLLSTECCSSSDALMVAAHLMMLESGFSAQDSELKWSHVPPGWRSTAGVYRLNYVHSLCDRVVVTTAAVCLNSKLSINMILKVENTLICTHNLVLTPSTYVMDQGSGGCAAAAFKDLRKLSRLFKDQLAYRMIAAARDGNSSPAHVFYESGRYLETAVSHRDDSFVSPRHRSYSRIDYFILDSSLISNVIFSTYQNI</sequence>
<dbReference type="Proteomes" id="UP000694680">
    <property type="component" value="Chromosome 6"/>
</dbReference>
<feature type="region of interest" description="Disordered" evidence="1">
    <location>
        <begin position="92"/>
        <end position="126"/>
    </location>
</feature>
<dbReference type="Pfam" id="PF11566">
    <property type="entry name" value="PI31_Prot_N"/>
    <property type="match status" value="1"/>
</dbReference>
<evidence type="ECO:0000256" key="1">
    <source>
        <dbReference type="SAM" id="MobiDB-lite"/>
    </source>
</evidence>
<keyword evidence="4" id="KW-1185">Reference proteome</keyword>
<dbReference type="InterPro" id="IPR021625">
    <property type="entry name" value="PI31_Prot_N"/>
</dbReference>
<reference evidence="3" key="1">
    <citation type="submission" date="2020-06" db="EMBL/GenBank/DDBJ databases">
        <authorList>
            <consortium name="Wellcome Sanger Institute Data Sharing"/>
        </authorList>
    </citation>
    <scope>NUCLEOTIDE SEQUENCE [LARGE SCALE GENOMIC DNA]</scope>
</reference>
<evidence type="ECO:0000313" key="3">
    <source>
        <dbReference type="Ensembl" id="ENSGWIP00000028529.1"/>
    </source>
</evidence>
<dbReference type="Ensembl" id="ENSGWIT00000031115.1">
    <property type="protein sequence ID" value="ENSGWIP00000028529.1"/>
    <property type="gene ID" value="ENSGWIG00000014874.1"/>
</dbReference>
<dbReference type="PANTHER" id="PTHR15537:SF2">
    <property type="entry name" value="F-BOX ONLY PROTEIN 7"/>
    <property type="match status" value="1"/>
</dbReference>
<proteinExistence type="predicted"/>
<dbReference type="GO" id="GO:1903599">
    <property type="term" value="P:positive regulation of autophagy of mitochondrion"/>
    <property type="evidence" value="ECO:0007669"/>
    <property type="project" value="TreeGrafter"/>
</dbReference>
<feature type="compositionally biased region" description="Basic and acidic residues" evidence="1">
    <location>
        <begin position="116"/>
        <end position="125"/>
    </location>
</feature>
<name>A0A8C5GD55_GOUWI</name>
<evidence type="ECO:0000313" key="4">
    <source>
        <dbReference type="Proteomes" id="UP000694680"/>
    </source>
</evidence>
<dbReference type="InterPro" id="IPR047118">
    <property type="entry name" value="Fbxo7"/>
</dbReference>
<protein>
    <recommendedName>
        <fullName evidence="2">PI31 proteasome regulator N-terminal domain-containing protein</fullName>
    </recommendedName>
</protein>
<accession>A0A8C5GD55</accession>
<evidence type="ECO:0000259" key="2">
    <source>
        <dbReference type="Pfam" id="PF11566"/>
    </source>
</evidence>
<organism evidence="3 4">
    <name type="scientific">Gouania willdenowi</name>
    <name type="common">Blunt-snouted clingfish</name>
    <name type="synonym">Lepadogaster willdenowi</name>
    <dbReference type="NCBI Taxonomy" id="441366"/>
    <lineage>
        <taxon>Eukaryota</taxon>
        <taxon>Metazoa</taxon>
        <taxon>Chordata</taxon>
        <taxon>Craniata</taxon>
        <taxon>Vertebrata</taxon>
        <taxon>Euteleostomi</taxon>
        <taxon>Actinopterygii</taxon>
        <taxon>Neopterygii</taxon>
        <taxon>Teleostei</taxon>
        <taxon>Neoteleostei</taxon>
        <taxon>Acanthomorphata</taxon>
        <taxon>Ovalentaria</taxon>
        <taxon>Blenniimorphae</taxon>
        <taxon>Blenniiformes</taxon>
        <taxon>Gobiesocoidei</taxon>
        <taxon>Gobiesocidae</taxon>
        <taxon>Gobiesocinae</taxon>
        <taxon>Gouania</taxon>
    </lineage>
</organism>